<reference evidence="1" key="1">
    <citation type="submission" date="2020-08" db="EMBL/GenBank/DDBJ databases">
        <title>Multicomponent nature underlies the extraordinary mechanical properties of spider dragline silk.</title>
        <authorList>
            <person name="Kono N."/>
            <person name="Nakamura H."/>
            <person name="Mori M."/>
            <person name="Yoshida Y."/>
            <person name="Ohtoshi R."/>
            <person name="Malay A.D."/>
            <person name="Moran D.A.P."/>
            <person name="Tomita M."/>
            <person name="Numata K."/>
            <person name="Arakawa K."/>
        </authorList>
    </citation>
    <scope>NUCLEOTIDE SEQUENCE</scope>
</reference>
<sequence length="90" mass="10341">MKNTIWCQGDNMAGNLRIKLVAREIFAESHVRTFFSQEIRSLEKLLHIHIKYDETYKGLKGFGYGYCVVNGNVDIAIQMCEKLRVAVVDC</sequence>
<accession>A0A8X6YJL0</accession>
<dbReference type="EMBL" id="BMAV01020159">
    <property type="protein sequence ID" value="GFY73538.1"/>
    <property type="molecule type" value="Genomic_DNA"/>
</dbReference>
<keyword evidence="2" id="KW-1185">Reference proteome</keyword>
<dbReference type="Proteomes" id="UP000886998">
    <property type="component" value="Unassembled WGS sequence"/>
</dbReference>
<name>A0A8X6YJL0_9ARAC</name>
<proteinExistence type="predicted"/>
<evidence type="ECO:0000313" key="1">
    <source>
        <dbReference type="EMBL" id="GFY73538.1"/>
    </source>
</evidence>
<gene>
    <name evidence="1" type="ORF">TNIN_375091</name>
</gene>
<evidence type="ECO:0000313" key="2">
    <source>
        <dbReference type="Proteomes" id="UP000886998"/>
    </source>
</evidence>
<comment type="caution">
    <text evidence="1">The sequence shown here is derived from an EMBL/GenBank/DDBJ whole genome shotgun (WGS) entry which is preliminary data.</text>
</comment>
<protein>
    <submittedName>
        <fullName evidence="1">Uncharacterized protein</fullName>
    </submittedName>
</protein>
<organism evidence="1 2">
    <name type="scientific">Trichonephila inaurata madagascariensis</name>
    <dbReference type="NCBI Taxonomy" id="2747483"/>
    <lineage>
        <taxon>Eukaryota</taxon>
        <taxon>Metazoa</taxon>
        <taxon>Ecdysozoa</taxon>
        <taxon>Arthropoda</taxon>
        <taxon>Chelicerata</taxon>
        <taxon>Arachnida</taxon>
        <taxon>Araneae</taxon>
        <taxon>Araneomorphae</taxon>
        <taxon>Entelegynae</taxon>
        <taxon>Araneoidea</taxon>
        <taxon>Nephilidae</taxon>
        <taxon>Trichonephila</taxon>
        <taxon>Trichonephila inaurata</taxon>
    </lineage>
</organism>
<dbReference type="AlphaFoldDB" id="A0A8X6YJL0"/>